<name>A0A4R6P1T6_NOCIG</name>
<dbReference type="AlphaFoldDB" id="A0A4R6P1T6"/>
<dbReference type="Proteomes" id="UP000295087">
    <property type="component" value="Unassembled WGS sequence"/>
</dbReference>
<keyword evidence="3" id="KW-1185">Reference proteome</keyword>
<protein>
    <recommendedName>
        <fullName evidence="1">DUF7379 domain-containing protein</fullName>
    </recommendedName>
</protein>
<dbReference type="Pfam" id="PF24096">
    <property type="entry name" value="DUF7379"/>
    <property type="match status" value="1"/>
</dbReference>
<dbReference type="Gene3D" id="3.40.50.1820">
    <property type="entry name" value="alpha/beta hydrolase"/>
    <property type="match status" value="1"/>
</dbReference>
<dbReference type="InterPro" id="IPR029058">
    <property type="entry name" value="AB_hydrolase_fold"/>
</dbReference>
<proteinExistence type="predicted"/>
<gene>
    <name evidence="2" type="ORF">DFR75_10872</name>
</gene>
<evidence type="ECO:0000259" key="1">
    <source>
        <dbReference type="Pfam" id="PF24096"/>
    </source>
</evidence>
<reference evidence="2 3" key="1">
    <citation type="submission" date="2019-03" db="EMBL/GenBank/DDBJ databases">
        <title>Genomic Encyclopedia of Type Strains, Phase IV (KMG-IV): sequencing the most valuable type-strain genomes for metagenomic binning, comparative biology and taxonomic classification.</title>
        <authorList>
            <person name="Goeker M."/>
        </authorList>
    </citation>
    <scope>NUCLEOTIDE SEQUENCE [LARGE SCALE GENOMIC DNA]</scope>
    <source>
        <strain evidence="2 3">DSM 44496</strain>
    </source>
</reference>
<accession>A0A4R6P1T6</accession>
<comment type="caution">
    <text evidence="2">The sequence shown here is derived from an EMBL/GenBank/DDBJ whole genome shotgun (WGS) entry which is preliminary data.</text>
</comment>
<evidence type="ECO:0000313" key="2">
    <source>
        <dbReference type="EMBL" id="TDP31467.1"/>
    </source>
</evidence>
<feature type="domain" description="DUF7379" evidence="1">
    <location>
        <begin position="218"/>
        <end position="391"/>
    </location>
</feature>
<dbReference type="EMBL" id="SNXK01000008">
    <property type="protein sequence ID" value="TDP31467.1"/>
    <property type="molecule type" value="Genomic_DNA"/>
</dbReference>
<organism evidence="2 3">
    <name type="scientific">Nocardia ignorata</name>
    <dbReference type="NCBI Taxonomy" id="145285"/>
    <lineage>
        <taxon>Bacteria</taxon>
        <taxon>Bacillati</taxon>
        <taxon>Actinomycetota</taxon>
        <taxon>Actinomycetes</taxon>
        <taxon>Mycobacteriales</taxon>
        <taxon>Nocardiaceae</taxon>
        <taxon>Nocardia</taxon>
    </lineage>
</organism>
<dbReference type="SUPFAM" id="SSF53474">
    <property type="entry name" value="alpha/beta-Hydrolases"/>
    <property type="match status" value="1"/>
</dbReference>
<sequence length="500" mass="53638">MPLDPSGHRVVIQNSTALRTPGLAGRAKVSTARSVADLGPGFEDSLLRNEIESELTIEISDTRELTSSADTRGAGGLDDIEIEAADLGPGWAQVLLYQSEDGALSWHFPQEVARLNGTRGGAGNVTFRVPRVVVPPPDGGTPGTRGLMGALGVKVLQIFAFRLVRETAGWVGARFAEQFENRYRPHRLRTFTPDDYAAPSSAALAPEHLRRLSVGRALLVVHGTFSTTHTAFGRLPIETVRSLDARYGGRVLALDHPTASRTPEQNIRWLADHLRERGATLDLDVLCHSRGGLVGRMACERSDLAGVADVLRVNSVVLVGTPNFGTALADVARLEQLVDRFTTMLRFLPDNGVTDVLDIVLALVKQIAAGVATGLDGLMAMNPRGEFLSQILTGSARTTARYYAAAADYDPPSGSPLARIVSDGAADFVFGQEDNDLVVPTVGALAEASPSLPIDDRVRFDVTHAVDHFSYFARPELSAALHRWLPGAGAVDVDRHRGAE</sequence>
<dbReference type="InterPro" id="IPR055803">
    <property type="entry name" value="DUF7379"/>
</dbReference>
<evidence type="ECO:0000313" key="3">
    <source>
        <dbReference type="Proteomes" id="UP000295087"/>
    </source>
</evidence>